<evidence type="ECO:0000313" key="4">
    <source>
        <dbReference type="Proteomes" id="UP000184041"/>
    </source>
</evidence>
<keyword evidence="2" id="KW-0812">Transmembrane</keyword>
<dbReference type="GO" id="GO:0015128">
    <property type="term" value="F:gluconate transmembrane transporter activity"/>
    <property type="evidence" value="ECO:0007669"/>
    <property type="project" value="InterPro"/>
</dbReference>
<feature type="transmembrane region" description="Helical" evidence="2">
    <location>
        <begin position="140"/>
        <end position="158"/>
    </location>
</feature>
<reference evidence="3 4" key="1">
    <citation type="submission" date="2016-11" db="EMBL/GenBank/DDBJ databases">
        <authorList>
            <person name="Jaros S."/>
            <person name="Januszkiewicz K."/>
            <person name="Wedrychowicz H."/>
        </authorList>
    </citation>
    <scope>NUCLEOTIDE SEQUENCE [LARGE SCALE GENOMIC DNA]</scope>
    <source>
        <strain evidence="3 4">DSM 21986</strain>
    </source>
</reference>
<dbReference type="PIRSF" id="PIRSF002746">
    <property type="entry name" value="Gluconate_transporter"/>
    <property type="match status" value="1"/>
</dbReference>
<feature type="transmembrane region" description="Helical" evidence="2">
    <location>
        <begin position="99"/>
        <end position="128"/>
    </location>
</feature>
<dbReference type="Pfam" id="PF02447">
    <property type="entry name" value="GntP_permease"/>
    <property type="match status" value="1"/>
</dbReference>
<feature type="transmembrane region" description="Helical" evidence="2">
    <location>
        <begin position="30"/>
        <end position="46"/>
    </location>
</feature>
<feature type="transmembrane region" description="Helical" evidence="2">
    <location>
        <begin position="351"/>
        <end position="380"/>
    </location>
</feature>
<feature type="region of interest" description="Disordered" evidence="1">
    <location>
        <begin position="211"/>
        <end position="233"/>
    </location>
</feature>
<protein>
    <submittedName>
        <fullName evidence="3">Predicted D-glycerate permease</fullName>
    </submittedName>
</protein>
<feature type="transmembrane region" description="Helical" evidence="2">
    <location>
        <begin position="270"/>
        <end position="290"/>
    </location>
</feature>
<dbReference type="STRING" id="1194090.SAMN05443144_11922"/>
<dbReference type="NCBIfam" id="TIGR00791">
    <property type="entry name" value="gntP"/>
    <property type="match status" value="1"/>
</dbReference>
<feature type="transmembrane region" description="Helical" evidence="2">
    <location>
        <begin position="58"/>
        <end position="79"/>
    </location>
</feature>
<proteinExistence type="predicted"/>
<dbReference type="Proteomes" id="UP000184041">
    <property type="component" value="Unassembled WGS sequence"/>
</dbReference>
<feature type="transmembrane region" description="Helical" evidence="2">
    <location>
        <begin position="431"/>
        <end position="456"/>
    </location>
</feature>
<gene>
    <name evidence="3" type="ORF">SAMN05443144_11922</name>
</gene>
<evidence type="ECO:0000256" key="1">
    <source>
        <dbReference type="SAM" id="MobiDB-lite"/>
    </source>
</evidence>
<dbReference type="GO" id="GO:0005886">
    <property type="term" value="C:plasma membrane"/>
    <property type="evidence" value="ECO:0007669"/>
    <property type="project" value="TreeGrafter"/>
</dbReference>
<accession>A0A1M5H320</accession>
<dbReference type="InterPro" id="IPR003474">
    <property type="entry name" value="Glcn_transporter"/>
</dbReference>
<organism evidence="3 4">
    <name type="scientific">Fodinibius roseus</name>
    <dbReference type="NCBI Taxonomy" id="1194090"/>
    <lineage>
        <taxon>Bacteria</taxon>
        <taxon>Pseudomonadati</taxon>
        <taxon>Balneolota</taxon>
        <taxon>Balneolia</taxon>
        <taxon>Balneolales</taxon>
        <taxon>Balneolaceae</taxon>
        <taxon>Fodinibius</taxon>
    </lineage>
</organism>
<dbReference type="EMBL" id="FQUS01000019">
    <property type="protein sequence ID" value="SHG10419.1"/>
    <property type="molecule type" value="Genomic_DNA"/>
</dbReference>
<feature type="transmembrane region" description="Helical" evidence="2">
    <location>
        <begin position="392"/>
        <end position="411"/>
    </location>
</feature>
<keyword evidence="4" id="KW-1185">Reference proteome</keyword>
<dbReference type="PANTHER" id="PTHR30354:SF11">
    <property type="entry name" value="PERMEASE"/>
    <property type="match status" value="1"/>
</dbReference>
<sequence>MYGYFLSALLIAAILFIVVSTSRWKLHPFLALLLAAFGVGLFSGLPGSETVTAITDGFGGTLGSIGIVIAAGTIIGSLLEKSGSTKVIAELVIRGIGKARSALAMSLTGAIVSIPVFCDSGFVILSPLNRSLASETKQSLATFAVALSMGLYTTHVFIPPTPGPIAAAGTLEADIGSVILLGIAVTIPVIFVTYLFANYIGRQIYIDPDEPVTSDSRRGEGTTPEQPASRAHQPTPVTALLPILVPMLLIALGSIAALPSAPLGEGWGSAVIHFLGDPNTALIIGVFLAFRTIHRERRGSRVYGEWVGEGLKSAGTIILITGAGGAFGSVLRATEIGGFLGQLLAEWNIGIFLPFLIAAALKTAQGSSTVAIITSASIMLPLLPEAGMAEGLGPVLVTLAIGAGAMTVSHANDSYFWVVSQFSGMNVSQAYRLQTIGSAVAGVTGIMMVFLLSLFLL</sequence>
<dbReference type="AlphaFoldDB" id="A0A1M5H320"/>
<evidence type="ECO:0000256" key="2">
    <source>
        <dbReference type="SAM" id="Phobius"/>
    </source>
</evidence>
<evidence type="ECO:0000313" key="3">
    <source>
        <dbReference type="EMBL" id="SHG10419.1"/>
    </source>
</evidence>
<dbReference type="RefSeq" id="WP_073066638.1">
    <property type="nucleotide sequence ID" value="NZ_FQUS01000019.1"/>
</dbReference>
<feature type="transmembrane region" description="Helical" evidence="2">
    <location>
        <begin position="311"/>
        <end position="331"/>
    </location>
</feature>
<feature type="transmembrane region" description="Helical" evidence="2">
    <location>
        <begin position="178"/>
        <end position="197"/>
    </location>
</feature>
<keyword evidence="2" id="KW-1133">Transmembrane helix</keyword>
<dbReference type="PANTHER" id="PTHR30354">
    <property type="entry name" value="GNT FAMILY GLUCONATE TRANSPORTER"/>
    <property type="match status" value="1"/>
</dbReference>
<dbReference type="OrthoDB" id="9787129at2"/>
<name>A0A1M5H320_9BACT</name>
<feature type="transmembrane region" description="Helical" evidence="2">
    <location>
        <begin position="239"/>
        <end position="258"/>
    </location>
</feature>
<keyword evidence="2" id="KW-0472">Membrane</keyword>